<organism evidence="3">
    <name type="scientific">Caenorhabditis brenneri</name>
    <name type="common">Nematode worm</name>
    <dbReference type="NCBI Taxonomy" id="135651"/>
    <lineage>
        <taxon>Eukaryota</taxon>
        <taxon>Metazoa</taxon>
        <taxon>Ecdysozoa</taxon>
        <taxon>Nematoda</taxon>
        <taxon>Chromadorea</taxon>
        <taxon>Rhabditida</taxon>
        <taxon>Rhabditina</taxon>
        <taxon>Rhabditomorpha</taxon>
        <taxon>Rhabditoidea</taxon>
        <taxon>Rhabditidae</taxon>
        <taxon>Peloderinae</taxon>
        <taxon>Caenorhabditis</taxon>
    </lineage>
</organism>
<keyword evidence="3" id="KW-1185">Reference proteome</keyword>
<accession>G0N4C4</accession>
<keyword evidence="1" id="KW-0472">Membrane</keyword>
<protein>
    <submittedName>
        <fullName evidence="2">Uncharacterized protein</fullName>
    </submittedName>
</protein>
<dbReference type="EMBL" id="GL379837">
    <property type="protein sequence ID" value="EGT52568.1"/>
    <property type="molecule type" value="Genomic_DNA"/>
</dbReference>
<evidence type="ECO:0000313" key="2">
    <source>
        <dbReference type="EMBL" id="EGT52568.1"/>
    </source>
</evidence>
<feature type="transmembrane region" description="Helical" evidence="1">
    <location>
        <begin position="62"/>
        <end position="83"/>
    </location>
</feature>
<keyword evidence="1" id="KW-1133">Transmembrane helix</keyword>
<feature type="transmembrane region" description="Helical" evidence="1">
    <location>
        <begin position="6"/>
        <end position="23"/>
    </location>
</feature>
<proteinExistence type="predicted"/>
<evidence type="ECO:0000256" key="1">
    <source>
        <dbReference type="SAM" id="Phobius"/>
    </source>
</evidence>
<dbReference type="Proteomes" id="UP000008068">
    <property type="component" value="Unassembled WGS sequence"/>
</dbReference>
<evidence type="ECO:0000313" key="3">
    <source>
        <dbReference type="Proteomes" id="UP000008068"/>
    </source>
</evidence>
<dbReference type="AlphaFoldDB" id="G0N4C4"/>
<name>G0N4C4_CAEBE</name>
<keyword evidence="1" id="KW-0812">Transmembrane</keyword>
<dbReference type="HOGENOM" id="CLU_2294166_0_0_1"/>
<reference evidence="3" key="1">
    <citation type="submission" date="2011-07" db="EMBL/GenBank/DDBJ databases">
        <authorList>
            <consortium name="Caenorhabditis brenneri Sequencing and Analysis Consortium"/>
            <person name="Wilson R.K."/>
        </authorList>
    </citation>
    <scope>NUCLEOTIDE SEQUENCE [LARGE SCALE GENOMIC DNA]</scope>
    <source>
        <strain evidence="3">PB2801</strain>
    </source>
</reference>
<sequence length="101" mass="11881">MPRFATMLFIFTAIPTFSLLLFLRRHCWLPYQYVAKNSDTDISSTEKEELKKIIYSQCVPHAFTSTVIIISMMGFFFVLYTILETLSNNRWNTDKKTVQQV</sequence>
<dbReference type="InParanoid" id="G0N4C4"/>
<gene>
    <name evidence="2" type="ORF">CAEBREN_01248</name>
</gene>